<evidence type="ECO:0000313" key="4">
    <source>
        <dbReference type="EMBL" id="GAA1963262.1"/>
    </source>
</evidence>
<evidence type="ECO:0000259" key="3">
    <source>
        <dbReference type="Pfam" id="PF20906"/>
    </source>
</evidence>
<dbReference type="Gene3D" id="3.40.1610.10">
    <property type="entry name" value="CV3147-like domain"/>
    <property type="match status" value="1"/>
</dbReference>
<dbReference type="Proteomes" id="UP001499954">
    <property type="component" value="Unassembled WGS sequence"/>
</dbReference>
<evidence type="ECO:0000256" key="1">
    <source>
        <dbReference type="SAM" id="MobiDB-lite"/>
    </source>
</evidence>
<organism evidence="4 5">
    <name type="scientific">Agromyces allii</name>
    <dbReference type="NCBI Taxonomy" id="393607"/>
    <lineage>
        <taxon>Bacteria</taxon>
        <taxon>Bacillati</taxon>
        <taxon>Actinomycetota</taxon>
        <taxon>Actinomycetes</taxon>
        <taxon>Micrococcales</taxon>
        <taxon>Microbacteriaceae</taxon>
        <taxon>Agromyces</taxon>
    </lineage>
</organism>
<dbReference type="RefSeq" id="WP_211373524.1">
    <property type="nucleotide sequence ID" value="NZ_BAAAMK010000009.1"/>
</dbReference>
<evidence type="ECO:0000259" key="2">
    <source>
        <dbReference type="Pfam" id="PF06032"/>
    </source>
</evidence>
<sequence>MTGDLRLITEADIDEIALGAAVLGTGGGGDPHVGSLIAKRLIRLHGPVRVISVDELTEHDLVVPIGGIGAPSVDVERIMAESELAHALEVVERAMRRVPTALMPIEIGGGNSMIPIAAAAVSGLPIVDADAMGRAFPEAQMVTFHLAGYGPGTTVLVDHHGNEVVSRPVDGAWSERLARAATIEMGGAATMIDYVYDGGVVQECAIPGTLAIARRIGQILLGQGETALRDDERIAALCDELDAVRLFDGKVVDLRRQFEGGFTKGAAELEGTGDDRGHAFRLDFQNEMLLARRDGELAAVTPDLIAVLDQATGHPITTEALRYGARVSVIAMPCNEKWRTDVGLANAGPAHFGYDVDWAPVEALAAARHDAVRDARRDPQPASPAEREEAA</sequence>
<feature type="domain" description="S-Me-THD-like C-terminal" evidence="3">
    <location>
        <begin position="171"/>
        <end position="361"/>
    </location>
</feature>
<dbReference type="Pfam" id="PF06032">
    <property type="entry name" value="S-Me-THD_N"/>
    <property type="match status" value="1"/>
</dbReference>
<evidence type="ECO:0000313" key="5">
    <source>
        <dbReference type="Proteomes" id="UP001499954"/>
    </source>
</evidence>
<name>A0ABP5CH34_9MICO</name>
<dbReference type="InterPro" id="IPR048350">
    <property type="entry name" value="S-Me-THD-like_C"/>
</dbReference>
<dbReference type="InterPro" id="IPR024071">
    <property type="entry name" value="S-Me-THD_C_sf"/>
</dbReference>
<gene>
    <name evidence="4" type="ORF">GCM10009717_32540</name>
</gene>
<dbReference type="InterPro" id="IPR010318">
    <property type="entry name" value="S-Me-THD_N"/>
</dbReference>
<dbReference type="Gene3D" id="2.40.390.10">
    <property type="entry name" value="CV3147-like"/>
    <property type="match status" value="1"/>
</dbReference>
<dbReference type="Pfam" id="PF20906">
    <property type="entry name" value="S-Me-THD_C"/>
    <property type="match status" value="1"/>
</dbReference>
<dbReference type="InterPro" id="IPR027479">
    <property type="entry name" value="S-Me-THD_N_sf"/>
</dbReference>
<feature type="domain" description="S-Me-THD N-terminal" evidence="2">
    <location>
        <begin position="12"/>
        <end position="165"/>
    </location>
</feature>
<proteinExistence type="predicted"/>
<protein>
    <submittedName>
        <fullName evidence="4">DUF917 domain-containing protein</fullName>
    </submittedName>
</protein>
<feature type="region of interest" description="Disordered" evidence="1">
    <location>
        <begin position="370"/>
        <end position="391"/>
    </location>
</feature>
<dbReference type="SUPFAM" id="SSF160991">
    <property type="entry name" value="CV3147-like"/>
    <property type="match status" value="1"/>
</dbReference>
<keyword evidence="5" id="KW-1185">Reference proteome</keyword>
<reference evidence="5" key="1">
    <citation type="journal article" date="2019" name="Int. J. Syst. Evol. Microbiol.">
        <title>The Global Catalogue of Microorganisms (GCM) 10K type strain sequencing project: providing services to taxonomists for standard genome sequencing and annotation.</title>
        <authorList>
            <consortium name="The Broad Institute Genomics Platform"/>
            <consortium name="The Broad Institute Genome Sequencing Center for Infectious Disease"/>
            <person name="Wu L."/>
            <person name="Ma J."/>
        </authorList>
    </citation>
    <scope>NUCLEOTIDE SEQUENCE [LARGE SCALE GENOMIC DNA]</scope>
    <source>
        <strain evidence="5">JCM 13584</strain>
    </source>
</reference>
<dbReference type="EMBL" id="BAAAMK010000009">
    <property type="protein sequence ID" value="GAA1963262.1"/>
    <property type="molecule type" value="Genomic_DNA"/>
</dbReference>
<accession>A0ABP5CH34</accession>
<comment type="caution">
    <text evidence="4">The sequence shown here is derived from an EMBL/GenBank/DDBJ whole genome shotgun (WGS) entry which is preliminary data.</text>
</comment>